<dbReference type="GO" id="GO:0016989">
    <property type="term" value="F:sigma factor antagonist activity"/>
    <property type="evidence" value="ECO:0007669"/>
    <property type="project" value="TreeGrafter"/>
</dbReference>
<dbReference type="PANTHER" id="PTHR30273:SF2">
    <property type="entry name" value="PROTEIN FECR"/>
    <property type="match status" value="1"/>
</dbReference>
<comment type="caution">
    <text evidence="3">The sequence shown here is derived from an EMBL/GenBank/DDBJ whole genome shotgun (WGS) entry which is preliminary data.</text>
</comment>
<dbReference type="Proteomes" id="UP001155241">
    <property type="component" value="Unassembled WGS sequence"/>
</dbReference>
<feature type="transmembrane region" description="Helical" evidence="1">
    <location>
        <begin position="89"/>
        <end position="110"/>
    </location>
</feature>
<dbReference type="Pfam" id="PF04773">
    <property type="entry name" value="FecR"/>
    <property type="match status" value="1"/>
</dbReference>
<sequence length="496" mass="54322">MSLPNDIQWELEQLLAKAVDDSLSAEQARRLERLVLGHPERLRFMRDYMQLEVQLQAEATVAQGVPPAYCHVANTAPPATAHSQIRRSLAYAAVLGGLAAAVCLAAVGFFGPGTPAERPAEAPLTAVVSTSRPPAPVATLATQTDAEWLGQQRDVGHTFREGESIELQHGEAQISVGCGAEIAAKAPVALTFLAHDRVRLDSGEVAVHVAEWARGFTVVTDSMEVVDLGTTFTVSAGDGNNDETRVLEGLVRVHPRSAHADQRRGLLVNEGESLLVDPDGNLQNQLLLPEHLLNSCKFSAVTPYRPVVLHNTGYELAVGDEDSNWVVIAGPDGDLQQPEYAMVCVPDERYMANDPALSQWVSLPNWRTATANSLYTFQTRFDLTGYDLNTIQLFGRFLADNGIQQVRVNDREVEVKSWIDNQQGQEFGADQFRFVNITDGLVLGENVVEIDVWNGTFQPVTSPANIPPNPMALRVEWYAFGRQSRLDNASKPKMVR</sequence>
<evidence type="ECO:0000313" key="3">
    <source>
        <dbReference type="EMBL" id="MCO6043274.1"/>
    </source>
</evidence>
<dbReference type="Gene3D" id="2.60.120.1440">
    <property type="match status" value="1"/>
</dbReference>
<organism evidence="3 4">
    <name type="scientific">Aeoliella straminimaris</name>
    <dbReference type="NCBI Taxonomy" id="2954799"/>
    <lineage>
        <taxon>Bacteria</taxon>
        <taxon>Pseudomonadati</taxon>
        <taxon>Planctomycetota</taxon>
        <taxon>Planctomycetia</taxon>
        <taxon>Pirellulales</taxon>
        <taxon>Lacipirellulaceae</taxon>
        <taxon>Aeoliella</taxon>
    </lineage>
</organism>
<dbReference type="EMBL" id="JAMXLR010000020">
    <property type="protein sequence ID" value="MCO6043274.1"/>
    <property type="molecule type" value="Genomic_DNA"/>
</dbReference>
<keyword evidence="1" id="KW-0472">Membrane</keyword>
<dbReference type="AlphaFoldDB" id="A0A9X2JHU7"/>
<accession>A0A9X2JHU7</accession>
<dbReference type="RefSeq" id="WP_252851376.1">
    <property type="nucleotide sequence ID" value="NZ_JAMXLR010000020.1"/>
</dbReference>
<evidence type="ECO:0000256" key="1">
    <source>
        <dbReference type="SAM" id="Phobius"/>
    </source>
</evidence>
<feature type="domain" description="FecR protein" evidence="2">
    <location>
        <begin position="196"/>
        <end position="252"/>
    </location>
</feature>
<evidence type="ECO:0000313" key="4">
    <source>
        <dbReference type="Proteomes" id="UP001155241"/>
    </source>
</evidence>
<keyword evidence="1" id="KW-1133">Transmembrane helix</keyword>
<reference evidence="3" key="1">
    <citation type="submission" date="2022-06" db="EMBL/GenBank/DDBJ databases">
        <title>Aeoliella straminimaris, a novel planctomycete from sediments.</title>
        <authorList>
            <person name="Vitorino I.R."/>
            <person name="Lage O.M."/>
        </authorList>
    </citation>
    <scope>NUCLEOTIDE SEQUENCE</scope>
    <source>
        <strain evidence="3">ICT_H6.2</strain>
    </source>
</reference>
<proteinExistence type="predicted"/>
<dbReference type="InterPro" id="IPR006860">
    <property type="entry name" value="FecR"/>
</dbReference>
<evidence type="ECO:0000259" key="2">
    <source>
        <dbReference type="Pfam" id="PF04773"/>
    </source>
</evidence>
<name>A0A9X2JHU7_9BACT</name>
<gene>
    <name evidence="3" type="ORF">NG895_05090</name>
</gene>
<keyword evidence="1" id="KW-0812">Transmembrane</keyword>
<dbReference type="InterPro" id="IPR012373">
    <property type="entry name" value="Ferrdict_sens_TM"/>
</dbReference>
<dbReference type="PANTHER" id="PTHR30273">
    <property type="entry name" value="PERIPLASMIC SIGNAL SENSOR AND SIGMA FACTOR ACTIVATOR FECR-RELATED"/>
    <property type="match status" value="1"/>
</dbReference>
<protein>
    <submittedName>
        <fullName evidence="3">FecR domain-containing protein</fullName>
    </submittedName>
</protein>
<keyword evidence="4" id="KW-1185">Reference proteome</keyword>